<evidence type="ECO:0000259" key="6">
    <source>
        <dbReference type="Pfam" id="PF02953"/>
    </source>
</evidence>
<comment type="subcellular location">
    <subcellularLocation>
        <location evidence="5">Mitochondrion inner membrane</location>
        <topology evidence="5">Peripheral membrane protein</topology>
        <orientation evidence="5">Intermembrane side</orientation>
    </subcellularLocation>
</comment>
<keyword evidence="4 5" id="KW-0811">Translocation</keyword>
<evidence type="ECO:0000256" key="2">
    <source>
        <dbReference type="ARBA" id="ARBA00022792"/>
    </source>
</evidence>
<keyword evidence="5" id="KW-0813">Transport</keyword>
<dbReference type="InterPro" id="IPR035427">
    <property type="entry name" value="Tim10-like_dom_sf"/>
</dbReference>
<feature type="domain" description="Tim10-like" evidence="6">
    <location>
        <begin position="15"/>
        <end position="77"/>
    </location>
</feature>
<protein>
    <recommendedName>
        <fullName evidence="5">Mitochondrial import inner membrane translocase subunit</fullName>
    </recommendedName>
</protein>
<sequence>MDQFDPATQRELDAFLRREQAAAKVQSTIHTLSGLCWDKCIKSTPSNKFSSSEASCLTNCVDRWMDTSKFLIQNLQEKQKQQQSQSLTN</sequence>
<comment type="function">
    <text evidence="5">Mitochondrial intermembrane chaperone that participates in the import and insertion of some multi-pass transmembrane proteins into the mitochondrial inner membrane. Also required for the transfer of beta-barrel precursors from the TOM complex to the sorting and assembly machinery (SAM complex) of the outer membrane. Acts as a chaperone-like protein that protects the hydrophobic precursors from aggregation and guide them through the mitochondrial intermembrane space.</text>
</comment>
<keyword evidence="5" id="KW-1015">Disulfide bond</keyword>
<dbReference type="Gene3D" id="1.10.287.810">
    <property type="entry name" value="Mitochondrial import inner membrane translocase subunit tim13 like domains"/>
    <property type="match status" value="1"/>
</dbReference>
<keyword evidence="3 5" id="KW-0653">Protein transport</keyword>
<dbReference type="InterPro" id="IPR004217">
    <property type="entry name" value="Tim10-like"/>
</dbReference>
<dbReference type="GO" id="GO:0015031">
    <property type="term" value="P:protein transport"/>
    <property type="evidence" value="ECO:0007669"/>
    <property type="project" value="UniProtKB-KW"/>
</dbReference>
<dbReference type="STRING" id="1314674.A0A0D7B7J2"/>
<dbReference type="GO" id="GO:0005743">
    <property type="term" value="C:mitochondrial inner membrane"/>
    <property type="evidence" value="ECO:0007669"/>
    <property type="project" value="UniProtKB-SubCell"/>
</dbReference>
<comment type="domain">
    <text evidence="5">The twin CX3C motif contains 4 conserved Cys residues that form 2 disulfide bonds in the mitochondrial intermembrane space.</text>
</comment>
<keyword evidence="2 5" id="KW-0999">Mitochondrion inner membrane</keyword>
<keyword evidence="5" id="KW-0496">Mitochondrion</keyword>
<evidence type="ECO:0000256" key="1">
    <source>
        <dbReference type="ARBA" id="ARBA00006720"/>
    </source>
</evidence>
<evidence type="ECO:0000256" key="5">
    <source>
        <dbReference type="RuleBase" id="RU367043"/>
    </source>
</evidence>
<name>A0A0D7B7J2_9AGAR</name>
<comment type="subunit">
    <text evidence="5">Heterohexamer.</text>
</comment>
<dbReference type="Pfam" id="PF02953">
    <property type="entry name" value="zf-Tim10_DDP"/>
    <property type="match status" value="1"/>
</dbReference>
<evidence type="ECO:0000313" key="8">
    <source>
        <dbReference type="Proteomes" id="UP000054007"/>
    </source>
</evidence>
<evidence type="ECO:0000256" key="4">
    <source>
        <dbReference type="ARBA" id="ARBA00023010"/>
    </source>
</evidence>
<dbReference type="OrthoDB" id="344165at2759"/>
<gene>
    <name evidence="7" type="ORF">CYLTODRAFT_456240</name>
</gene>
<organism evidence="7 8">
    <name type="scientific">Cylindrobasidium torrendii FP15055 ss-10</name>
    <dbReference type="NCBI Taxonomy" id="1314674"/>
    <lineage>
        <taxon>Eukaryota</taxon>
        <taxon>Fungi</taxon>
        <taxon>Dikarya</taxon>
        <taxon>Basidiomycota</taxon>
        <taxon>Agaricomycotina</taxon>
        <taxon>Agaricomycetes</taxon>
        <taxon>Agaricomycetidae</taxon>
        <taxon>Agaricales</taxon>
        <taxon>Marasmiineae</taxon>
        <taxon>Physalacriaceae</taxon>
        <taxon>Cylindrobasidium</taxon>
    </lineage>
</organism>
<evidence type="ECO:0000256" key="3">
    <source>
        <dbReference type="ARBA" id="ARBA00022927"/>
    </source>
</evidence>
<keyword evidence="2 5" id="KW-0472">Membrane</keyword>
<accession>A0A0D7B7J2</accession>
<keyword evidence="5" id="KW-0143">Chaperone</keyword>
<dbReference type="EMBL" id="KN880587">
    <property type="protein sequence ID" value="KIY65511.1"/>
    <property type="molecule type" value="Genomic_DNA"/>
</dbReference>
<evidence type="ECO:0000313" key="7">
    <source>
        <dbReference type="EMBL" id="KIY65511.1"/>
    </source>
</evidence>
<dbReference type="AlphaFoldDB" id="A0A0D7B7J2"/>
<reference evidence="7 8" key="1">
    <citation type="journal article" date="2015" name="Fungal Genet. Biol.">
        <title>Evolution of novel wood decay mechanisms in Agaricales revealed by the genome sequences of Fistulina hepatica and Cylindrobasidium torrendii.</title>
        <authorList>
            <person name="Floudas D."/>
            <person name="Held B.W."/>
            <person name="Riley R."/>
            <person name="Nagy L.G."/>
            <person name="Koehler G."/>
            <person name="Ransdell A.S."/>
            <person name="Younus H."/>
            <person name="Chow J."/>
            <person name="Chiniquy J."/>
            <person name="Lipzen A."/>
            <person name="Tritt A."/>
            <person name="Sun H."/>
            <person name="Haridas S."/>
            <person name="LaButti K."/>
            <person name="Ohm R.A."/>
            <person name="Kues U."/>
            <person name="Blanchette R.A."/>
            <person name="Grigoriev I.V."/>
            <person name="Minto R.E."/>
            <person name="Hibbett D.S."/>
        </authorList>
    </citation>
    <scope>NUCLEOTIDE SEQUENCE [LARGE SCALE GENOMIC DNA]</scope>
    <source>
        <strain evidence="7 8">FP15055 ss-10</strain>
    </source>
</reference>
<dbReference type="SUPFAM" id="SSF144122">
    <property type="entry name" value="Tim10-like"/>
    <property type="match status" value="1"/>
</dbReference>
<dbReference type="Proteomes" id="UP000054007">
    <property type="component" value="Unassembled WGS sequence"/>
</dbReference>
<comment type="similarity">
    <text evidence="1 5">Belongs to the small Tim family.</text>
</comment>
<proteinExistence type="inferred from homology"/>
<keyword evidence="8" id="KW-1185">Reference proteome</keyword>